<dbReference type="NCBIfam" id="TIGR01410">
    <property type="entry name" value="tatB"/>
    <property type="match status" value="1"/>
</dbReference>
<feature type="coiled-coil region" evidence="9">
    <location>
        <begin position="36"/>
        <end position="72"/>
    </location>
</feature>
<keyword evidence="7" id="KW-0811">Translocation</keyword>
<evidence type="ECO:0000256" key="1">
    <source>
        <dbReference type="ARBA" id="ARBA00004167"/>
    </source>
</evidence>
<evidence type="ECO:0000256" key="3">
    <source>
        <dbReference type="ARBA" id="ARBA00022475"/>
    </source>
</evidence>
<feature type="region of interest" description="Disordered" evidence="10">
    <location>
        <begin position="73"/>
        <end position="111"/>
    </location>
</feature>
<feature type="compositionally biased region" description="Basic and acidic residues" evidence="10">
    <location>
        <begin position="81"/>
        <end position="101"/>
    </location>
</feature>
<dbReference type="InterPro" id="IPR003369">
    <property type="entry name" value="TatA/B/E"/>
</dbReference>
<keyword evidence="5" id="KW-0653">Protein transport</keyword>
<keyword evidence="3" id="KW-1003">Cell membrane</keyword>
<dbReference type="Proteomes" id="UP000886101">
    <property type="component" value="Unassembled WGS sequence"/>
</dbReference>
<evidence type="ECO:0000256" key="5">
    <source>
        <dbReference type="ARBA" id="ARBA00022927"/>
    </source>
</evidence>
<keyword evidence="8 11" id="KW-0472">Membrane</keyword>
<evidence type="ECO:0000256" key="2">
    <source>
        <dbReference type="ARBA" id="ARBA00022448"/>
    </source>
</evidence>
<evidence type="ECO:0000256" key="7">
    <source>
        <dbReference type="ARBA" id="ARBA00023010"/>
    </source>
</evidence>
<reference evidence="12" key="1">
    <citation type="journal article" date="2020" name="mSystems">
        <title>Genome- and Community-Level Interaction Insights into Carbon Utilization and Element Cycling Functions of Hydrothermarchaeota in Hydrothermal Sediment.</title>
        <authorList>
            <person name="Zhou Z."/>
            <person name="Liu Y."/>
            <person name="Xu W."/>
            <person name="Pan J."/>
            <person name="Luo Z.H."/>
            <person name="Li M."/>
        </authorList>
    </citation>
    <scope>NUCLEOTIDE SEQUENCE [LARGE SCALE GENOMIC DNA]</scope>
    <source>
        <strain evidence="12">HyVt-533</strain>
    </source>
</reference>
<feature type="transmembrane region" description="Helical" evidence="11">
    <location>
        <begin position="6"/>
        <end position="22"/>
    </location>
</feature>
<gene>
    <name evidence="12" type="primary">tatB</name>
    <name evidence="12" type="ORF">ENJ96_08850</name>
</gene>
<sequence length="111" mass="12714">MLGIGFPELVVIFIVALIVLGPERMPQVARQLARWVNEFRKAADELKKELAADEIEKSKDEINKVRQELLNKVYHPLPETDPEKPNPEKQIQKEKTQEKPGQKVSQETKAS</sequence>
<dbReference type="EMBL" id="DROK01000262">
    <property type="protein sequence ID" value="HHI97941.1"/>
    <property type="molecule type" value="Genomic_DNA"/>
</dbReference>
<keyword evidence="2" id="KW-0813">Transport</keyword>
<evidence type="ECO:0000313" key="12">
    <source>
        <dbReference type="EMBL" id="HHI97941.1"/>
    </source>
</evidence>
<dbReference type="PANTHER" id="PTHR33162">
    <property type="entry name" value="SEC-INDEPENDENT PROTEIN TRANSLOCASE PROTEIN TATA, CHLOROPLASTIC"/>
    <property type="match status" value="1"/>
</dbReference>
<dbReference type="Pfam" id="PF02416">
    <property type="entry name" value="TatA_B_E"/>
    <property type="match status" value="1"/>
</dbReference>
<proteinExistence type="predicted"/>
<evidence type="ECO:0000256" key="10">
    <source>
        <dbReference type="SAM" id="MobiDB-lite"/>
    </source>
</evidence>
<dbReference type="InterPro" id="IPR018448">
    <property type="entry name" value="TatB"/>
</dbReference>
<keyword evidence="4 11" id="KW-0812">Transmembrane</keyword>
<evidence type="ECO:0000256" key="8">
    <source>
        <dbReference type="ARBA" id="ARBA00023136"/>
    </source>
</evidence>
<dbReference type="PRINTS" id="PR01506">
    <property type="entry name" value="TATBPROTEIN"/>
</dbReference>
<evidence type="ECO:0000256" key="11">
    <source>
        <dbReference type="SAM" id="Phobius"/>
    </source>
</evidence>
<dbReference type="Gene3D" id="1.20.5.3310">
    <property type="match status" value="1"/>
</dbReference>
<comment type="subcellular location">
    <subcellularLocation>
        <location evidence="1">Membrane</location>
        <topology evidence="1">Single-pass membrane protein</topology>
    </subcellularLocation>
</comment>
<organism evidence="12">
    <name type="scientific">Thermodesulfatator atlanticus</name>
    <dbReference type="NCBI Taxonomy" id="501497"/>
    <lineage>
        <taxon>Bacteria</taxon>
        <taxon>Pseudomonadati</taxon>
        <taxon>Thermodesulfobacteriota</taxon>
        <taxon>Thermodesulfobacteria</taxon>
        <taxon>Thermodesulfobacteriales</taxon>
        <taxon>Thermodesulfatatoraceae</taxon>
        <taxon>Thermodesulfatator</taxon>
    </lineage>
</organism>
<protein>
    <submittedName>
        <fullName evidence="12">Twin-arginine translocase subunit TatB</fullName>
    </submittedName>
</protein>
<keyword evidence="9" id="KW-0175">Coiled coil</keyword>
<name>A0A7V5P1A8_9BACT</name>
<accession>A0A7V5P1A8</accession>
<dbReference type="GO" id="GO:0016020">
    <property type="term" value="C:membrane"/>
    <property type="evidence" value="ECO:0007669"/>
    <property type="project" value="UniProtKB-SubCell"/>
</dbReference>
<keyword evidence="6 11" id="KW-1133">Transmembrane helix</keyword>
<evidence type="ECO:0000256" key="6">
    <source>
        <dbReference type="ARBA" id="ARBA00022989"/>
    </source>
</evidence>
<dbReference type="PANTHER" id="PTHR33162:SF1">
    <property type="entry name" value="SEC-INDEPENDENT PROTEIN TRANSLOCASE PROTEIN TATA, CHLOROPLASTIC"/>
    <property type="match status" value="1"/>
</dbReference>
<dbReference type="GO" id="GO:0008320">
    <property type="term" value="F:protein transmembrane transporter activity"/>
    <property type="evidence" value="ECO:0007669"/>
    <property type="project" value="InterPro"/>
</dbReference>
<dbReference type="GO" id="GO:0043953">
    <property type="term" value="P:protein transport by the Tat complex"/>
    <property type="evidence" value="ECO:0007669"/>
    <property type="project" value="InterPro"/>
</dbReference>
<evidence type="ECO:0000256" key="4">
    <source>
        <dbReference type="ARBA" id="ARBA00022692"/>
    </source>
</evidence>
<dbReference type="AlphaFoldDB" id="A0A7V5P1A8"/>
<evidence type="ECO:0000256" key="9">
    <source>
        <dbReference type="SAM" id="Coils"/>
    </source>
</evidence>
<comment type="caution">
    <text evidence="12">The sequence shown here is derived from an EMBL/GenBank/DDBJ whole genome shotgun (WGS) entry which is preliminary data.</text>
</comment>